<organism evidence="1 2">
    <name type="scientific">Lacihabitans soyangensis</name>
    <dbReference type="NCBI Taxonomy" id="869394"/>
    <lineage>
        <taxon>Bacteria</taxon>
        <taxon>Pseudomonadati</taxon>
        <taxon>Bacteroidota</taxon>
        <taxon>Cytophagia</taxon>
        <taxon>Cytophagales</taxon>
        <taxon>Leadbetterellaceae</taxon>
        <taxon>Lacihabitans</taxon>
    </lineage>
</organism>
<keyword evidence="2" id="KW-1185">Reference proteome</keyword>
<dbReference type="AlphaFoldDB" id="A0AAE3H0B8"/>
<dbReference type="RefSeq" id="WP_255036377.1">
    <property type="nucleotide sequence ID" value="NZ_RJUF01000012.1"/>
</dbReference>
<accession>A0AAE3H0B8</accession>
<proteinExistence type="predicted"/>
<gene>
    <name evidence="1" type="ORF">EGI31_06525</name>
</gene>
<evidence type="ECO:0000313" key="2">
    <source>
        <dbReference type="Proteomes" id="UP001204144"/>
    </source>
</evidence>
<name>A0AAE3H0B8_9BACT</name>
<sequence length="263" mass="29293">MLKRSLILFFGLGLLPLLVFSQKNEEDTGIDTKTLSYGLTTNNYTSLLGGVILRNSFPVSKRKNKPVNRYISVEAINLKNPREESILSAYGSKYVYGKTNYFFSIRPQYGREFYFFEKTDENSVGFSVIVAGGPSLGLTKPYYIKYTNQKGDSPQTVAYDPNIHTNTSYIIGAGSLFQNLFTGLKVNPGLHAKLATNIDISTFNNNVTGVELGTLFEVFAKKPEILASKFSDNPQTFATLYLTLYFGNKKLVKNNKNGSKGTK</sequence>
<protein>
    <submittedName>
        <fullName evidence="1">Uncharacterized protein</fullName>
    </submittedName>
</protein>
<dbReference type="Proteomes" id="UP001204144">
    <property type="component" value="Unassembled WGS sequence"/>
</dbReference>
<dbReference type="EMBL" id="RJUF01000012">
    <property type="protein sequence ID" value="MCP9762604.1"/>
    <property type="molecule type" value="Genomic_DNA"/>
</dbReference>
<comment type="caution">
    <text evidence="1">The sequence shown here is derived from an EMBL/GenBank/DDBJ whole genome shotgun (WGS) entry which is preliminary data.</text>
</comment>
<evidence type="ECO:0000313" key="1">
    <source>
        <dbReference type="EMBL" id="MCP9762604.1"/>
    </source>
</evidence>
<reference evidence="1 2" key="1">
    <citation type="submission" date="2018-11" db="EMBL/GenBank/DDBJ databases">
        <title>Novel bacteria species description.</title>
        <authorList>
            <person name="Han J.-H."/>
        </authorList>
    </citation>
    <scope>NUCLEOTIDE SEQUENCE [LARGE SCALE GENOMIC DNA]</scope>
    <source>
        <strain evidence="1 2">KCTC23259</strain>
    </source>
</reference>